<dbReference type="AlphaFoldDB" id="A0A7S2QTC2"/>
<organism evidence="2">
    <name type="scientific">Norrisiella sphaerica</name>
    <dbReference type="NCBI Taxonomy" id="552664"/>
    <lineage>
        <taxon>Eukaryota</taxon>
        <taxon>Sar</taxon>
        <taxon>Rhizaria</taxon>
        <taxon>Cercozoa</taxon>
        <taxon>Chlorarachniophyceae</taxon>
        <taxon>Norrisiella</taxon>
    </lineage>
</organism>
<sequence>MCYYSQNDRVCISKQSVMEEPEERPESPYEKRKMTKSWQNLRAQSKFLWEEIPRKKPLEVPAMNKTTSPEVPQQFNLRLMRSKCGTFRRVSTSKMRPRTGIKAPPFYAPFRGEVPGGGTRGQAMEFSPGAKGKKMYWKALKELGDTSPTHDKQNVRLNWSQVKECDIDAAAAMMKQRYSYDGDEQ</sequence>
<dbReference type="EMBL" id="HBHC01001156">
    <property type="protein sequence ID" value="CAD9650624.1"/>
    <property type="molecule type" value="Transcribed_RNA"/>
</dbReference>
<proteinExistence type="predicted"/>
<accession>A0A7S2QTC2</accession>
<evidence type="ECO:0000256" key="1">
    <source>
        <dbReference type="SAM" id="MobiDB-lite"/>
    </source>
</evidence>
<name>A0A7S2QTC2_9EUKA</name>
<protein>
    <submittedName>
        <fullName evidence="2">Uncharacterized protein</fullName>
    </submittedName>
</protein>
<gene>
    <name evidence="2" type="ORF">NSPH01132_LOCUS659</name>
</gene>
<reference evidence="2" key="1">
    <citation type="submission" date="2021-01" db="EMBL/GenBank/DDBJ databases">
        <authorList>
            <person name="Corre E."/>
            <person name="Pelletier E."/>
            <person name="Niang G."/>
            <person name="Scheremetjew M."/>
            <person name="Finn R."/>
            <person name="Kale V."/>
            <person name="Holt S."/>
            <person name="Cochrane G."/>
            <person name="Meng A."/>
            <person name="Brown T."/>
            <person name="Cohen L."/>
        </authorList>
    </citation>
    <scope>NUCLEOTIDE SEQUENCE</scope>
    <source>
        <strain evidence="2">BC52</strain>
    </source>
</reference>
<evidence type="ECO:0000313" key="2">
    <source>
        <dbReference type="EMBL" id="CAD9650624.1"/>
    </source>
</evidence>
<feature type="region of interest" description="Disordered" evidence="1">
    <location>
        <begin position="14"/>
        <end position="37"/>
    </location>
</feature>